<sequence>MSTAQKVGEVTSFNVDTASAKVEVNGRETDTIPVLMIATKFKRHFIPLAPGDQVAISGEIDAGHVTGSFFHDGVPIPSGVSETREVIEYSDGTRIVYDIESHILEITGANISIQNDVSVGGNLTVGGNIENGGNITSAGVITDSDGNNGA</sequence>
<evidence type="ECO:0000313" key="1">
    <source>
        <dbReference type="EMBL" id="CUV65230.1"/>
    </source>
</evidence>
<dbReference type="Gene3D" id="2.40.50.230">
    <property type="entry name" value="Gp5 N-terminal domain"/>
    <property type="match status" value="1"/>
</dbReference>
<dbReference type="InterPro" id="IPR037026">
    <property type="entry name" value="Vgr_OB-fold_dom_sf"/>
</dbReference>
<dbReference type="Gene3D" id="6.20.150.10">
    <property type="match status" value="1"/>
</dbReference>
<dbReference type="EMBL" id="FAXN01000021">
    <property type="protein sequence ID" value="CUV65230.1"/>
    <property type="molecule type" value="Genomic_DNA"/>
</dbReference>
<name>A0A0S4XME3_9BACT</name>
<dbReference type="AlphaFoldDB" id="A0A0S4XME3"/>
<gene>
    <name evidence="1" type="ORF">BN3087_220047</name>
</gene>
<proteinExistence type="predicted"/>
<accession>A0A0S4XME3</accession>
<reference evidence="1" key="1">
    <citation type="submission" date="2015-11" db="EMBL/GenBank/DDBJ databases">
        <authorList>
            <person name="Zhang Y."/>
            <person name="Guo Z."/>
        </authorList>
    </citation>
    <scope>NUCLEOTIDE SEQUENCE</scope>
    <source>
        <strain evidence="1">BN30871</strain>
    </source>
</reference>
<protein>
    <submittedName>
        <fullName evidence="1">Putative baseplate assembly protein V</fullName>
    </submittedName>
</protein>
<organism evidence="1">
    <name type="scientific">Sulfurovum sp. enrichment culture clone C5</name>
    <dbReference type="NCBI Taxonomy" id="497650"/>
    <lineage>
        <taxon>Bacteria</taxon>
        <taxon>Pseudomonadati</taxon>
        <taxon>Campylobacterota</taxon>
        <taxon>Epsilonproteobacteria</taxon>
        <taxon>Campylobacterales</taxon>
        <taxon>Sulfurovaceae</taxon>
        <taxon>Sulfurovum</taxon>
        <taxon>environmental samples</taxon>
    </lineage>
</organism>